<keyword evidence="1" id="KW-0472">Membrane</keyword>
<gene>
    <name evidence="2" type="ORF">EHT87_05560</name>
</gene>
<evidence type="ECO:0000256" key="1">
    <source>
        <dbReference type="SAM" id="Phobius"/>
    </source>
</evidence>
<feature type="transmembrane region" description="Helical" evidence="1">
    <location>
        <begin position="77"/>
        <end position="97"/>
    </location>
</feature>
<evidence type="ECO:0000313" key="3">
    <source>
        <dbReference type="Proteomes" id="UP000274271"/>
    </source>
</evidence>
<keyword evidence="1" id="KW-1133">Transmembrane helix</keyword>
<sequence length="122" mass="13858">MKFYRSIAFLIFLLPMGWALGRWAGPSDGRLVEKPREVATIEASSTLEKADHLTNGFAHLLIHEAIAAPTVSHQQPLLFFAIIATVWTLIGGIKRILLRRVFYVYFAWIRRLFGHQISINAP</sequence>
<proteinExistence type="predicted"/>
<protein>
    <submittedName>
        <fullName evidence="2">Uncharacterized protein</fullName>
    </submittedName>
</protein>
<dbReference type="Proteomes" id="UP000274271">
    <property type="component" value="Unassembled WGS sequence"/>
</dbReference>
<dbReference type="OrthoDB" id="961624at2"/>
<organism evidence="2 3">
    <name type="scientific">Larkinella knui</name>
    <dbReference type="NCBI Taxonomy" id="2025310"/>
    <lineage>
        <taxon>Bacteria</taxon>
        <taxon>Pseudomonadati</taxon>
        <taxon>Bacteroidota</taxon>
        <taxon>Cytophagia</taxon>
        <taxon>Cytophagales</taxon>
        <taxon>Spirosomataceae</taxon>
        <taxon>Larkinella</taxon>
    </lineage>
</organism>
<name>A0A3P1CWF6_9BACT</name>
<dbReference type="AlphaFoldDB" id="A0A3P1CWF6"/>
<accession>A0A3P1CWF6</accession>
<dbReference type="EMBL" id="RQJP01000001">
    <property type="protein sequence ID" value="RRB17747.1"/>
    <property type="molecule type" value="Genomic_DNA"/>
</dbReference>
<dbReference type="RefSeq" id="WP_124904661.1">
    <property type="nucleotide sequence ID" value="NZ_RQJP01000001.1"/>
</dbReference>
<keyword evidence="3" id="KW-1185">Reference proteome</keyword>
<evidence type="ECO:0000313" key="2">
    <source>
        <dbReference type="EMBL" id="RRB17747.1"/>
    </source>
</evidence>
<comment type="caution">
    <text evidence="2">The sequence shown here is derived from an EMBL/GenBank/DDBJ whole genome shotgun (WGS) entry which is preliminary data.</text>
</comment>
<reference evidence="2 3" key="1">
    <citation type="submission" date="2018-11" db="EMBL/GenBank/DDBJ databases">
        <authorList>
            <person name="Zhou Z."/>
            <person name="Wang G."/>
        </authorList>
    </citation>
    <scope>NUCLEOTIDE SEQUENCE [LARGE SCALE GENOMIC DNA]</scope>
    <source>
        <strain evidence="2 3">KCTC42998</strain>
    </source>
</reference>
<keyword evidence="1" id="KW-0812">Transmembrane</keyword>